<organism evidence="4 5">
    <name type="scientific">Youxingia wuxianensis</name>
    <dbReference type="NCBI Taxonomy" id="2763678"/>
    <lineage>
        <taxon>Bacteria</taxon>
        <taxon>Bacillati</taxon>
        <taxon>Bacillota</taxon>
        <taxon>Clostridia</taxon>
        <taxon>Eubacteriales</taxon>
        <taxon>Oscillospiraceae</taxon>
        <taxon>Youxingia</taxon>
    </lineage>
</organism>
<dbReference type="PANTHER" id="PTHR36539">
    <property type="entry name" value="ETHANOLAMINE UTILIZATION PROTEIN EUTN"/>
    <property type="match status" value="1"/>
</dbReference>
<dbReference type="AlphaFoldDB" id="A0A926EMC1"/>
<evidence type="ECO:0000256" key="3">
    <source>
        <dbReference type="ARBA" id="ARBA00024446"/>
    </source>
</evidence>
<dbReference type="InterPro" id="IPR036677">
    <property type="entry name" value="EutN_CcmL_sf"/>
</dbReference>
<dbReference type="Proteomes" id="UP000623678">
    <property type="component" value="Unassembled WGS sequence"/>
</dbReference>
<dbReference type="SUPFAM" id="SSF159133">
    <property type="entry name" value="EutN/CcmL-like"/>
    <property type="match status" value="1"/>
</dbReference>
<evidence type="ECO:0000313" key="4">
    <source>
        <dbReference type="EMBL" id="MBC8585236.1"/>
    </source>
</evidence>
<dbReference type="PROSITE" id="PS51932">
    <property type="entry name" value="BMV"/>
    <property type="match status" value="1"/>
</dbReference>
<keyword evidence="5" id="KW-1185">Reference proteome</keyword>
<proteinExistence type="predicted"/>
<dbReference type="RefSeq" id="WP_262395020.1">
    <property type="nucleotide sequence ID" value="NZ_JACRTD010000004.1"/>
</dbReference>
<dbReference type="InterPro" id="IPR004992">
    <property type="entry name" value="EutN_CcmL"/>
</dbReference>
<evidence type="ECO:0000256" key="1">
    <source>
        <dbReference type="ARBA" id="ARBA00023587"/>
    </source>
</evidence>
<dbReference type="GO" id="GO:0031470">
    <property type="term" value="C:carboxysome"/>
    <property type="evidence" value="ECO:0007669"/>
    <property type="project" value="UniProtKB-SubCell"/>
</dbReference>
<dbReference type="Gene3D" id="2.40.50.220">
    <property type="entry name" value="EutN/Ccml"/>
    <property type="match status" value="1"/>
</dbReference>
<protein>
    <submittedName>
        <fullName evidence="4">EutN/CcmL family microcompartment protein</fullName>
    </submittedName>
</protein>
<comment type="subcellular location">
    <subcellularLocation>
        <location evidence="1">Carboxysome</location>
    </subcellularLocation>
</comment>
<name>A0A926EMC1_9FIRM</name>
<accession>A0A926EMC1</accession>
<sequence length="90" mass="9383">MLICEVVGHVWATKKEAELNGMKLMVVQQVDHASGKKKENTLVAADVVGAGIGEKVLVVSGSTARRAFGNDNLPIDAAIVGIIDSVEVGI</sequence>
<evidence type="ECO:0000313" key="5">
    <source>
        <dbReference type="Proteomes" id="UP000623678"/>
    </source>
</evidence>
<dbReference type="CDD" id="cd01614">
    <property type="entry name" value="EutN_CcmL"/>
    <property type="match status" value="1"/>
</dbReference>
<dbReference type="Pfam" id="PF03319">
    <property type="entry name" value="EutN_CcmL"/>
    <property type="match status" value="1"/>
</dbReference>
<reference evidence="4" key="1">
    <citation type="submission" date="2020-08" db="EMBL/GenBank/DDBJ databases">
        <title>Genome public.</title>
        <authorList>
            <person name="Liu C."/>
            <person name="Sun Q."/>
        </authorList>
    </citation>
    <scope>NUCLEOTIDE SEQUENCE</scope>
    <source>
        <strain evidence="4">NSJ-64</strain>
    </source>
</reference>
<keyword evidence="2" id="KW-1282">Carboxysome</keyword>
<evidence type="ECO:0000256" key="2">
    <source>
        <dbReference type="ARBA" id="ARBA00023669"/>
    </source>
</evidence>
<comment type="caution">
    <text evidence="4">The sequence shown here is derived from an EMBL/GenBank/DDBJ whole genome shotgun (WGS) entry which is preliminary data.</text>
</comment>
<dbReference type="EMBL" id="JACRTD010000004">
    <property type="protein sequence ID" value="MBC8585236.1"/>
    <property type="molecule type" value="Genomic_DNA"/>
</dbReference>
<keyword evidence="3" id="KW-1283">Bacterial microcompartment</keyword>
<gene>
    <name evidence="4" type="ORF">H8705_06530</name>
</gene>